<dbReference type="EC" id="2.1.1.-" evidence="5"/>
<sequence>MISLHCCNNVLSSMPSSYCFLVADVTDVALEWAEINVKSNPHLSELIEIRNSGPSHTPLKEEASNGETPTIEAKPNLGETVEDPKSLVDKSLGIVCSDVKCDSPGPNVLLGVVKENEYFDFCMCNPPFFDSMSEAGLNPKTACGGTPEEMVCPGGEQAFITHIIEDSAVLKQSFRWYTSMIGRKSNLKILTSKLWEVGVSIVKTTEFVQGETCRWGLAWSFMPPAKKIVASYIAEKNNLKSNLSFMLEGLQRQFSAIHVLKSVESYFLTSGGSCKTDLTLYVVDVTASSEYCDAIQNDMARNSDTRMSCRLACNLSNVSNPLDELRFRISVFQQIPGTLLVRGSLQHKESPLAGIFSLAFQKLEEVLKQEFCREKMPIGPCHPT</sequence>
<dbReference type="AlphaFoldDB" id="A0A7J7MPE5"/>
<dbReference type="InterPro" id="IPR010286">
    <property type="entry name" value="METTL16/RlmF"/>
</dbReference>
<dbReference type="PIRSF" id="PIRSF037350">
    <property type="entry name" value="Mtase_ZK1128_prd"/>
    <property type="match status" value="1"/>
</dbReference>
<accession>A0A7J7MPE5</accession>
<keyword evidence="4 6" id="KW-0949">S-adenosyl-L-methionine</keyword>
<keyword evidence="9" id="KW-1185">Reference proteome</keyword>
<organism evidence="8 9">
    <name type="scientific">Kingdonia uniflora</name>
    <dbReference type="NCBI Taxonomy" id="39325"/>
    <lineage>
        <taxon>Eukaryota</taxon>
        <taxon>Viridiplantae</taxon>
        <taxon>Streptophyta</taxon>
        <taxon>Embryophyta</taxon>
        <taxon>Tracheophyta</taxon>
        <taxon>Spermatophyta</taxon>
        <taxon>Magnoliopsida</taxon>
        <taxon>Ranunculales</taxon>
        <taxon>Circaeasteraceae</taxon>
        <taxon>Kingdonia</taxon>
    </lineage>
</organism>
<evidence type="ECO:0000256" key="7">
    <source>
        <dbReference type="SAM" id="MobiDB-lite"/>
    </source>
</evidence>
<evidence type="ECO:0000256" key="5">
    <source>
        <dbReference type="PIRNR" id="PIRNR037350"/>
    </source>
</evidence>
<gene>
    <name evidence="8" type="ORF">GIB67_010687</name>
</gene>
<feature type="binding site" evidence="6">
    <location>
        <position position="125"/>
    </location>
    <ligand>
        <name>S-adenosyl-L-methionine</name>
        <dbReference type="ChEBI" id="CHEBI:59789"/>
    </ligand>
</feature>
<dbReference type="Proteomes" id="UP000541444">
    <property type="component" value="Unassembled WGS sequence"/>
</dbReference>
<dbReference type="GO" id="GO:0070475">
    <property type="term" value="P:rRNA base methylation"/>
    <property type="evidence" value="ECO:0007669"/>
    <property type="project" value="TreeGrafter"/>
</dbReference>
<protein>
    <recommendedName>
        <fullName evidence="5">U6 small nuclear RNA (adenine-(43)-N(6))-methyltransferase</fullName>
        <ecNumber evidence="5">2.1.1.-</ecNumber>
    </recommendedName>
</protein>
<dbReference type="GO" id="GO:0005634">
    <property type="term" value="C:nucleus"/>
    <property type="evidence" value="ECO:0007669"/>
    <property type="project" value="TreeGrafter"/>
</dbReference>
<dbReference type="OrthoDB" id="514248at2759"/>
<evidence type="ECO:0000256" key="3">
    <source>
        <dbReference type="ARBA" id="ARBA00022679"/>
    </source>
</evidence>
<comment type="similarity">
    <text evidence="1 5">Belongs to the methyltransferase superfamily. METTL16/RlmF family.</text>
</comment>
<feature type="region of interest" description="Disordered" evidence="7">
    <location>
        <begin position="51"/>
        <end position="73"/>
    </location>
</feature>
<evidence type="ECO:0000256" key="1">
    <source>
        <dbReference type="ARBA" id="ARBA00005878"/>
    </source>
</evidence>
<dbReference type="PANTHER" id="PTHR13393">
    <property type="entry name" value="SAM-DEPENDENT METHYLTRANSFERASE"/>
    <property type="match status" value="1"/>
</dbReference>
<dbReference type="Gene3D" id="3.40.50.150">
    <property type="entry name" value="Vaccinia Virus protein VP39"/>
    <property type="match status" value="1"/>
</dbReference>
<proteinExistence type="inferred from homology"/>
<dbReference type="InterPro" id="IPR029063">
    <property type="entry name" value="SAM-dependent_MTases_sf"/>
</dbReference>
<comment type="caution">
    <text evidence="8">The sequence shown here is derived from an EMBL/GenBank/DDBJ whole genome shotgun (WGS) entry which is preliminary data.</text>
</comment>
<dbReference type="GO" id="GO:0008168">
    <property type="term" value="F:methyltransferase activity"/>
    <property type="evidence" value="ECO:0007669"/>
    <property type="project" value="UniProtKB-UniRule"/>
</dbReference>
<dbReference type="InterPro" id="IPR017182">
    <property type="entry name" value="METTL16/PsiM"/>
</dbReference>
<name>A0A7J7MPE5_9MAGN</name>
<evidence type="ECO:0000313" key="9">
    <source>
        <dbReference type="Proteomes" id="UP000541444"/>
    </source>
</evidence>
<dbReference type="PANTHER" id="PTHR13393:SF0">
    <property type="entry name" value="RNA N6-ADENOSINE-METHYLTRANSFERASE METTL16"/>
    <property type="match status" value="1"/>
</dbReference>
<evidence type="ECO:0000313" key="8">
    <source>
        <dbReference type="EMBL" id="KAF6156632.1"/>
    </source>
</evidence>
<evidence type="ECO:0000256" key="4">
    <source>
        <dbReference type="ARBA" id="ARBA00022691"/>
    </source>
</evidence>
<keyword evidence="3 5" id="KW-0808">Transferase</keyword>
<evidence type="ECO:0000256" key="6">
    <source>
        <dbReference type="PIRSR" id="PIRSR037350-1"/>
    </source>
</evidence>
<keyword evidence="2 5" id="KW-0489">Methyltransferase</keyword>
<evidence type="ECO:0000256" key="2">
    <source>
        <dbReference type="ARBA" id="ARBA00022603"/>
    </source>
</evidence>
<reference evidence="8 9" key="1">
    <citation type="journal article" date="2020" name="IScience">
        <title>Genome Sequencing of the Endangered Kingdonia uniflora (Circaeasteraceae, Ranunculales) Reveals Potential Mechanisms of Evolutionary Specialization.</title>
        <authorList>
            <person name="Sun Y."/>
            <person name="Deng T."/>
            <person name="Zhang A."/>
            <person name="Moore M.J."/>
            <person name="Landis J.B."/>
            <person name="Lin N."/>
            <person name="Zhang H."/>
            <person name="Zhang X."/>
            <person name="Huang J."/>
            <person name="Zhang X."/>
            <person name="Sun H."/>
            <person name="Wang H."/>
        </authorList>
    </citation>
    <scope>NUCLEOTIDE SEQUENCE [LARGE SCALE GENOMIC DNA]</scope>
    <source>
        <strain evidence="8">TB1705</strain>
        <tissue evidence="8">Leaf</tissue>
    </source>
</reference>
<dbReference type="Pfam" id="PF05971">
    <property type="entry name" value="Methyltransf_10"/>
    <property type="match status" value="1"/>
</dbReference>
<dbReference type="EMBL" id="JACGCM010001312">
    <property type="protein sequence ID" value="KAF6156632.1"/>
    <property type="molecule type" value="Genomic_DNA"/>
</dbReference>